<evidence type="ECO:0000256" key="1">
    <source>
        <dbReference type="ARBA" id="ARBA00023242"/>
    </source>
</evidence>
<accession>A0A9W9R6Q6</accession>
<dbReference type="GO" id="GO:0005634">
    <property type="term" value="C:nucleus"/>
    <property type="evidence" value="ECO:0007669"/>
    <property type="project" value="TreeGrafter"/>
</dbReference>
<gene>
    <name evidence="2" type="ORF">N7541_006474</name>
</gene>
<evidence type="ECO:0000313" key="2">
    <source>
        <dbReference type="EMBL" id="KAJ5353910.1"/>
    </source>
</evidence>
<dbReference type="PANTHER" id="PTHR37534">
    <property type="entry name" value="TRANSCRIPTIONAL ACTIVATOR PROTEIN UGA3"/>
    <property type="match status" value="1"/>
</dbReference>
<dbReference type="GO" id="GO:0003700">
    <property type="term" value="F:DNA-binding transcription factor activity"/>
    <property type="evidence" value="ECO:0007669"/>
    <property type="project" value="TreeGrafter"/>
</dbReference>
<dbReference type="PANTHER" id="PTHR37534:SF3">
    <property type="entry name" value="ZN(II)2CYS6 TRANSCRIPTION FACTOR (EUROFUNG)"/>
    <property type="match status" value="1"/>
</dbReference>
<name>A0A9W9R6Q6_PENBR</name>
<sequence length="419" mass="47460">MYRSSQQTQFPISLSSILWPGEGSNPNLPSIVWNDSSLSAVTDPQFDEANGFPRPGESPIGSSFYVTDQQLPLSTSEILIFRNYVDNVSRWIDSFSRDQPFHSVVPILALRCPVLMNSCLALSAKQLALKASADNIDLQANVAVRYEMLDVVGDSFGTHLRGVAYFLQSREVYGDACGIKGAVYWTWYRHEIWAALQRGQPMFLDEQYWKPEEVDSFENLCVEDIANRAIFIFGQCVSFCNDKSAAEGVGADERRKIRERRAESLRHALEDWKEKLSTSSANFLSEKPPQTETNTHEFPFLWFLYPQSAIAFQVYHASKILLNLHSYPPMSDGFIIGSSQSLTHRREIEKSREQIFLVSNSGIPDPWSLVSTQCLYIAGMVTEGLLERSHTLELIEDCQKRSGRKTCVLADALRKLWSE</sequence>
<comment type="caution">
    <text evidence="2">The sequence shown here is derived from an EMBL/GenBank/DDBJ whole genome shotgun (WGS) entry which is preliminary data.</text>
</comment>
<keyword evidence="1" id="KW-0539">Nucleus</keyword>
<protein>
    <submittedName>
        <fullName evidence="2">Uncharacterized protein</fullName>
    </submittedName>
</protein>
<reference evidence="2" key="2">
    <citation type="journal article" date="2023" name="IMA Fungus">
        <title>Comparative genomic study of the Penicillium genus elucidates a diverse pangenome and 15 lateral gene transfer events.</title>
        <authorList>
            <person name="Petersen C."/>
            <person name="Sorensen T."/>
            <person name="Nielsen M.R."/>
            <person name="Sondergaard T.E."/>
            <person name="Sorensen J.L."/>
            <person name="Fitzpatrick D.A."/>
            <person name="Frisvad J.C."/>
            <person name="Nielsen K.L."/>
        </authorList>
    </citation>
    <scope>NUCLEOTIDE SEQUENCE</scope>
    <source>
        <strain evidence="2">IBT 35675</strain>
    </source>
</reference>
<organism evidence="2 3">
    <name type="scientific">Penicillium brevicompactum</name>
    <dbReference type="NCBI Taxonomy" id="5074"/>
    <lineage>
        <taxon>Eukaryota</taxon>
        <taxon>Fungi</taxon>
        <taxon>Dikarya</taxon>
        <taxon>Ascomycota</taxon>
        <taxon>Pezizomycotina</taxon>
        <taxon>Eurotiomycetes</taxon>
        <taxon>Eurotiomycetidae</taxon>
        <taxon>Eurotiales</taxon>
        <taxon>Aspergillaceae</taxon>
        <taxon>Penicillium</taxon>
    </lineage>
</organism>
<dbReference type="GO" id="GO:0000976">
    <property type="term" value="F:transcription cis-regulatory region binding"/>
    <property type="evidence" value="ECO:0007669"/>
    <property type="project" value="TreeGrafter"/>
</dbReference>
<reference evidence="2" key="1">
    <citation type="submission" date="2022-12" db="EMBL/GenBank/DDBJ databases">
        <authorList>
            <person name="Petersen C."/>
        </authorList>
    </citation>
    <scope>NUCLEOTIDE SEQUENCE</scope>
    <source>
        <strain evidence="2">IBT 35675</strain>
    </source>
</reference>
<keyword evidence="3" id="KW-1185">Reference proteome</keyword>
<evidence type="ECO:0000313" key="3">
    <source>
        <dbReference type="Proteomes" id="UP001148299"/>
    </source>
</evidence>
<dbReference type="AlphaFoldDB" id="A0A9W9R6Q6"/>
<dbReference type="EMBL" id="JAPZBR010000005">
    <property type="protein sequence ID" value="KAJ5353910.1"/>
    <property type="molecule type" value="Genomic_DNA"/>
</dbReference>
<dbReference type="GO" id="GO:0045944">
    <property type="term" value="P:positive regulation of transcription by RNA polymerase II"/>
    <property type="evidence" value="ECO:0007669"/>
    <property type="project" value="TreeGrafter"/>
</dbReference>
<dbReference type="Proteomes" id="UP001148299">
    <property type="component" value="Unassembled WGS sequence"/>
</dbReference>
<proteinExistence type="predicted"/>